<proteinExistence type="predicted"/>
<organism evidence="1 2">
    <name type="scientific">Smittium mucronatum</name>
    <dbReference type="NCBI Taxonomy" id="133383"/>
    <lineage>
        <taxon>Eukaryota</taxon>
        <taxon>Fungi</taxon>
        <taxon>Fungi incertae sedis</taxon>
        <taxon>Zoopagomycota</taxon>
        <taxon>Kickxellomycotina</taxon>
        <taxon>Harpellomycetes</taxon>
        <taxon>Harpellales</taxon>
        <taxon>Legeriomycetaceae</taxon>
        <taxon>Smittium</taxon>
    </lineage>
</organism>
<name>A0A1R0H8K0_9FUNG</name>
<gene>
    <name evidence="1" type="ORF">AYI68_g364</name>
</gene>
<sequence>MIFATFDSGFFSGTTSFHKSLSIPSETVALLLGVSDKVMSNVEYMIDHATSFTIVITRSWGIRYFGFLMAQPKPSYKISCLWDVHIEVP</sequence>
<dbReference type="AlphaFoldDB" id="A0A1R0H8K0"/>
<keyword evidence="2" id="KW-1185">Reference proteome</keyword>
<evidence type="ECO:0000313" key="2">
    <source>
        <dbReference type="Proteomes" id="UP000187455"/>
    </source>
</evidence>
<dbReference type="EMBL" id="LSSL01000104">
    <property type="protein sequence ID" value="OLY85443.1"/>
    <property type="molecule type" value="Genomic_DNA"/>
</dbReference>
<reference evidence="1 2" key="1">
    <citation type="journal article" date="2016" name="Mol. Biol. Evol.">
        <title>Genome-Wide Survey of Gut Fungi (Harpellales) Reveals the First Horizontally Transferred Ubiquitin Gene from a Mosquito Host.</title>
        <authorList>
            <person name="Wang Y."/>
            <person name="White M.M."/>
            <person name="Kvist S."/>
            <person name="Moncalvo J.M."/>
        </authorList>
    </citation>
    <scope>NUCLEOTIDE SEQUENCE [LARGE SCALE GENOMIC DNA]</scope>
    <source>
        <strain evidence="1 2">ALG-7-W6</strain>
    </source>
</reference>
<comment type="caution">
    <text evidence="1">The sequence shown here is derived from an EMBL/GenBank/DDBJ whole genome shotgun (WGS) entry which is preliminary data.</text>
</comment>
<dbReference type="Proteomes" id="UP000187455">
    <property type="component" value="Unassembled WGS sequence"/>
</dbReference>
<accession>A0A1R0H8K0</accession>
<evidence type="ECO:0000313" key="1">
    <source>
        <dbReference type="EMBL" id="OLY85443.1"/>
    </source>
</evidence>
<protein>
    <submittedName>
        <fullName evidence="1">Uncharacterized protein</fullName>
    </submittedName>
</protein>